<dbReference type="InterPro" id="IPR006390">
    <property type="entry name" value="DHP_synth_dom"/>
</dbReference>
<dbReference type="PROSITE" id="PS50972">
    <property type="entry name" value="PTERIN_BINDING"/>
    <property type="match status" value="1"/>
</dbReference>
<comment type="pathway">
    <text evidence="3 9">Cofactor biosynthesis; tetrahydrofolate biosynthesis; 7,8-dihydrofolate from 2-amino-4-hydroxy-6-hydroxymethyl-7,8-dihydropteridine diphosphate and 4-aminobenzoate: step 1/2.</text>
</comment>
<dbReference type="STRING" id="311334.SAMN05421846_109132"/>
<keyword evidence="8 9" id="KW-0289">Folate biosynthesis</keyword>
<dbReference type="AlphaFoldDB" id="A0A1G8LJG4"/>
<dbReference type="PANTHER" id="PTHR20941">
    <property type="entry name" value="FOLATE SYNTHESIS PROTEINS"/>
    <property type="match status" value="1"/>
</dbReference>
<dbReference type="Gene3D" id="3.20.20.20">
    <property type="entry name" value="Dihydropteroate synthase-like"/>
    <property type="match status" value="1"/>
</dbReference>
<evidence type="ECO:0000256" key="6">
    <source>
        <dbReference type="ARBA" id="ARBA00022723"/>
    </source>
</evidence>
<dbReference type="GO" id="GO:0005829">
    <property type="term" value="C:cytosol"/>
    <property type="evidence" value="ECO:0007669"/>
    <property type="project" value="TreeGrafter"/>
</dbReference>
<dbReference type="GO" id="GO:0046872">
    <property type="term" value="F:metal ion binding"/>
    <property type="evidence" value="ECO:0007669"/>
    <property type="project" value="UniProtKB-KW"/>
</dbReference>
<dbReference type="EC" id="2.5.1.15" evidence="4 9"/>
<evidence type="ECO:0000313" key="11">
    <source>
        <dbReference type="EMBL" id="SDI55834.1"/>
    </source>
</evidence>
<keyword evidence="7 9" id="KW-0460">Magnesium</keyword>
<comment type="similarity">
    <text evidence="9">Belongs to the DHPS family.</text>
</comment>
<dbReference type="GO" id="GO:0046654">
    <property type="term" value="P:tetrahydrofolate biosynthetic process"/>
    <property type="evidence" value="ECO:0007669"/>
    <property type="project" value="UniProtKB-UniPathway"/>
</dbReference>
<dbReference type="NCBIfam" id="TIGR01496">
    <property type="entry name" value="DHPS"/>
    <property type="match status" value="1"/>
</dbReference>
<accession>A0A1G8LJG4</accession>
<dbReference type="UniPathway" id="UPA00077">
    <property type="reaction ID" value="UER00156"/>
</dbReference>
<evidence type="ECO:0000256" key="3">
    <source>
        <dbReference type="ARBA" id="ARBA00004763"/>
    </source>
</evidence>
<evidence type="ECO:0000256" key="2">
    <source>
        <dbReference type="ARBA" id="ARBA00001946"/>
    </source>
</evidence>
<dbReference type="InterPro" id="IPR045031">
    <property type="entry name" value="DHP_synth-like"/>
</dbReference>
<keyword evidence="12" id="KW-1185">Reference proteome</keyword>
<gene>
    <name evidence="11" type="ORF">SAMN05421846_109132</name>
</gene>
<dbReference type="PROSITE" id="PS00792">
    <property type="entry name" value="DHPS_1"/>
    <property type="match status" value="1"/>
</dbReference>
<dbReference type="GO" id="GO:0004156">
    <property type="term" value="F:dihydropteroate synthase activity"/>
    <property type="evidence" value="ECO:0007669"/>
    <property type="project" value="UniProtKB-EC"/>
</dbReference>
<evidence type="ECO:0000313" key="12">
    <source>
        <dbReference type="Proteomes" id="UP000198869"/>
    </source>
</evidence>
<keyword evidence="6 9" id="KW-0479">Metal-binding</keyword>
<dbReference type="SUPFAM" id="SSF51717">
    <property type="entry name" value="Dihydropteroate synthetase-like"/>
    <property type="match status" value="1"/>
</dbReference>
<evidence type="ECO:0000256" key="1">
    <source>
        <dbReference type="ARBA" id="ARBA00000012"/>
    </source>
</evidence>
<comment type="cofactor">
    <cofactor evidence="2 9">
        <name>Mg(2+)</name>
        <dbReference type="ChEBI" id="CHEBI:18420"/>
    </cofactor>
</comment>
<dbReference type="InterPro" id="IPR011005">
    <property type="entry name" value="Dihydropteroate_synth-like_sf"/>
</dbReference>
<dbReference type="PROSITE" id="PS00793">
    <property type="entry name" value="DHPS_2"/>
    <property type="match status" value="1"/>
</dbReference>
<evidence type="ECO:0000256" key="5">
    <source>
        <dbReference type="ARBA" id="ARBA00022679"/>
    </source>
</evidence>
<dbReference type="CDD" id="cd00739">
    <property type="entry name" value="DHPS"/>
    <property type="match status" value="1"/>
</dbReference>
<reference evidence="12" key="1">
    <citation type="submission" date="2016-10" db="EMBL/GenBank/DDBJ databases">
        <authorList>
            <person name="Varghese N."/>
            <person name="Submissions S."/>
        </authorList>
    </citation>
    <scope>NUCLEOTIDE SEQUENCE [LARGE SCALE GENOMIC DNA]</scope>
    <source>
        <strain evidence="12">DSM 17071</strain>
    </source>
</reference>
<proteinExistence type="inferred from homology"/>
<evidence type="ECO:0000256" key="8">
    <source>
        <dbReference type="ARBA" id="ARBA00022909"/>
    </source>
</evidence>
<dbReference type="PANTHER" id="PTHR20941:SF1">
    <property type="entry name" value="FOLIC ACID SYNTHESIS PROTEIN FOL1"/>
    <property type="match status" value="1"/>
</dbReference>
<protein>
    <recommendedName>
        <fullName evidence="4 9">Dihydropteroate synthase</fullName>
        <shortName evidence="9">DHPS</shortName>
        <ecNumber evidence="4 9">2.5.1.15</ecNumber>
    </recommendedName>
    <alternativeName>
        <fullName evidence="9">Dihydropteroate pyrophosphorylase</fullName>
    </alternativeName>
</protein>
<dbReference type="InterPro" id="IPR000489">
    <property type="entry name" value="Pterin-binding_dom"/>
</dbReference>
<evidence type="ECO:0000256" key="4">
    <source>
        <dbReference type="ARBA" id="ARBA00012458"/>
    </source>
</evidence>
<comment type="catalytic activity">
    <reaction evidence="1">
        <text>(7,8-dihydropterin-6-yl)methyl diphosphate + 4-aminobenzoate = 7,8-dihydropteroate + diphosphate</text>
        <dbReference type="Rhea" id="RHEA:19949"/>
        <dbReference type="ChEBI" id="CHEBI:17836"/>
        <dbReference type="ChEBI" id="CHEBI:17839"/>
        <dbReference type="ChEBI" id="CHEBI:33019"/>
        <dbReference type="ChEBI" id="CHEBI:72950"/>
        <dbReference type="EC" id="2.5.1.15"/>
    </reaction>
</comment>
<organism evidence="11 12">
    <name type="scientific">Chryseobacterium taeanense</name>
    <dbReference type="NCBI Taxonomy" id="311334"/>
    <lineage>
        <taxon>Bacteria</taxon>
        <taxon>Pseudomonadati</taxon>
        <taxon>Bacteroidota</taxon>
        <taxon>Flavobacteriia</taxon>
        <taxon>Flavobacteriales</taxon>
        <taxon>Weeksellaceae</taxon>
        <taxon>Chryseobacterium group</taxon>
        <taxon>Chryseobacterium</taxon>
    </lineage>
</organism>
<name>A0A1G8LJG4_9FLAO</name>
<evidence type="ECO:0000259" key="10">
    <source>
        <dbReference type="PROSITE" id="PS50972"/>
    </source>
</evidence>
<dbReference type="EMBL" id="FNDW01000009">
    <property type="protein sequence ID" value="SDI55834.1"/>
    <property type="molecule type" value="Genomic_DNA"/>
</dbReference>
<feature type="domain" description="Pterin-binding" evidence="10">
    <location>
        <begin position="38"/>
        <end position="290"/>
    </location>
</feature>
<dbReference type="Pfam" id="PF00809">
    <property type="entry name" value="Pterin_bind"/>
    <property type="match status" value="1"/>
</dbReference>
<dbReference type="Proteomes" id="UP000198869">
    <property type="component" value="Unassembled WGS sequence"/>
</dbReference>
<keyword evidence="5 9" id="KW-0808">Transferase</keyword>
<evidence type="ECO:0000256" key="7">
    <source>
        <dbReference type="ARBA" id="ARBA00022842"/>
    </source>
</evidence>
<evidence type="ECO:0000256" key="9">
    <source>
        <dbReference type="RuleBase" id="RU361205"/>
    </source>
</evidence>
<dbReference type="GO" id="GO:0046656">
    <property type="term" value="P:folic acid biosynthetic process"/>
    <property type="evidence" value="ECO:0007669"/>
    <property type="project" value="UniProtKB-KW"/>
</dbReference>
<sequence>MSNHNLSGSQVSSLSDTLNLQTFNSINCNGRLVDLSFPKIMGILNLTPDSFSDGGKFNTEKSALEQTYKMLKEGAEIIDIGPQSTRPNAEFLSAEEEIKRIGGMISSIKKEFPEALISLDTFYAETVRFGFNEGIDIINDISGGHYDANMFDIAAETKLPYILMHVNPSYEMMHDKIKFADILLSVNQYFSEKTNELLSKGVKDIILDPGFGFGKTVEDQMKMIDEVKYLGFGKFPLLIGISRKSFIYKPLGKSPLDINEETQKLHLKVLQQGAKILRVHDVAEARKTVDLFKSGSF</sequence>
<comment type="function">
    <text evidence="9">Catalyzes the condensation of para-aminobenzoate (pABA) with 6-hydroxymethyl-7,8-dihydropterin diphosphate (DHPt-PP) to form 7,8-dihydropteroate (H2Pte), the immediate precursor of folate derivatives.</text>
</comment>